<evidence type="ECO:0000313" key="2">
    <source>
        <dbReference type="EMBL" id="KAK7038783.1"/>
    </source>
</evidence>
<keyword evidence="3" id="KW-1185">Reference proteome</keyword>
<feature type="transmembrane region" description="Helical" evidence="1">
    <location>
        <begin position="145"/>
        <end position="163"/>
    </location>
</feature>
<evidence type="ECO:0000313" key="3">
    <source>
        <dbReference type="Proteomes" id="UP001383192"/>
    </source>
</evidence>
<protein>
    <submittedName>
        <fullName evidence="2">Uncharacterized protein</fullName>
    </submittedName>
</protein>
<feature type="transmembrane region" description="Helical" evidence="1">
    <location>
        <begin position="105"/>
        <end position="125"/>
    </location>
</feature>
<keyword evidence="1" id="KW-0812">Transmembrane</keyword>
<dbReference type="AlphaFoldDB" id="A0AAW0CJB0"/>
<feature type="transmembrane region" description="Helical" evidence="1">
    <location>
        <begin position="20"/>
        <end position="43"/>
    </location>
</feature>
<reference evidence="2 3" key="1">
    <citation type="submission" date="2024-01" db="EMBL/GenBank/DDBJ databases">
        <title>A draft genome for a cacao thread blight-causing isolate of Paramarasmius palmivorus.</title>
        <authorList>
            <person name="Baruah I.K."/>
            <person name="Bukari Y."/>
            <person name="Amoako-Attah I."/>
            <person name="Meinhardt L.W."/>
            <person name="Bailey B.A."/>
            <person name="Cohen S.P."/>
        </authorList>
    </citation>
    <scope>NUCLEOTIDE SEQUENCE [LARGE SCALE GENOMIC DNA]</scope>
    <source>
        <strain evidence="2 3">GH-12</strain>
    </source>
</reference>
<name>A0AAW0CJB0_9AGAR</name>
<evidence type="ECO:0000256" key="1">
    <source>
        <dbReference type="SAM" id="Phobius"/>
    </source>
</evidence>
<dbReference type="Proteomes" id="UP001383192">
    <property type="component" value="Unassembled WGS sequence"/>
</dbReference>
<keyword evidence="1" id="KW-0472">Membrane</keyword>
<organism evidence="2 3">
    <name type="scientific">Paramarasmius palmivorus</name>
    <dbReference type="NCBI Taxonomy" id="297713"/>
    <lineage>
        <taxon>Eukaryota</taxon>
        <taxon>Fungi</taxon>
        <taxon>Dikarya</taxon>
        <taxon>Basidiomycota</taxon>
        <taxon>Agaricomycotina</taxon>
        <taxon>Agaricomycetes</taxon>
        <taxon>Agaricomycetidae</taxon>
        <taxon>Agaricales</taxon>
        <taxon>Marasmiineae</taxon>
        <taxon>Marasmiaceae</taxon>
        <taxon>Paramarasmius</taxon>
    </lineage>
</organism>
<comment type="caution">
    <text evidence="2">The sequence shown here is derived from an EMBL/GenBank/DDBJ whole genome shotgun (WGS) entry which is preliminary data.</text>
</comment>
<dbReference type="EMBL" id="JAYKXP010000043">
    <property type="protein sequence ID" value="KAK7038783.1"/>
    <property type="molecule type" value="Genomic_DNA"/>
</dbReference>
<sequence length="225" mass="24616">MLIHRCYTIWGSRKRVAIPLIIALSMTYATIFAAAIMEGVGIYDSRQKWRWALFDTAALISYAGWNTSAGLNFVLTALTAGRIWWISHKARHILSQADNQQYRAIIAIILESGLIYPVLQILYIITLRILDPGGIGNMPVDLFPVVYQTAGIAPTLIIVRAATGKAIESVNQEVSTLRFEEVLGKSTHDSAHIHALDLPSGEATAAMQSAAGADIEKNASRNRIA</sequence>
<feature type="transmembrane region" description="Helical" evidence="1">
    <location>
        <begin position="63"/>
        <end position="85"/>
    </location>
</feature>
<gene>
    <name evidence="2" type="ORF">VNI00_010669</name>
</gene>
<accession>A0AAW0CJB0</accession>
<proteinExistence type="predicted"/>
<keyword evidence="1" id="KW-1133">Transmembrane helix</keyword>